<name>I3Y526_THIV6</name>
<evidence type="ECO:0000256" key="1">
    <source>
        <dbReference type="SAM" id="Coils"/>
    </source>
</evidence>
<feature type="signal peptide" evidence="2">
    <location>
        <begin position="1"/>
        <end position="22"/>
    </location>
</feature>
<dbReference type="HOGENOM" id="CLU_061560_2_0_6"/>
<evidence type="ECO:0008006" key="5">
    <source>
        <dbReference type="Google" id="ProtNLM"/>
    </source>
</evidence>
<organism evidence="3 4">
    <name type="scientific">Thiocystis violascens (strain ATCC 17096 / DSM 198 / 6111)</name>
    <name type="common">Chromatium violascens</name>
    <dbReference type="NCBI Taxonomy" id="765911"/>
    <lineage>
        <taxon>Bacteria</taxon>
        <taxon>Pseudomonadati</taxon>
        <taxon>Pseudomonadota</taxon>
        <taxon>Gammaproteobacteria</taxon>
        <taxon>Chromatiales</taxon>
        <taxon>Chromatiaceae</taxon>
        <taxon>Thiocystis</taxon>
    </lineage>
</organism>
<dbReference type="OrthoDB" id="5767052at2"/>
<dbReference type="EMBL" id="CP003154">
    <property type="protein sequence ID" value="AFL72094.1"/>
    <property type="molecule type" value="Genomic_DNA"/>
</dbReference>
<sequence length="294" mass="33728">MMNRLPTRFCLFLILTATLTSGGGCSRVSIVYNSADFFAKQYADDYLSLADDQLASWEPRLKAELARHRAEELPALAAFFDKTRLASRAGFDARNTACLIAQFRDLYRRHARVAVTLATPLLANLTPTQIDALERKFRQQAREDRQDLATRDLAWEKRKRAKRYVKAIEDWTGPLQAGQPEIVAEVTGRMPDSETALIDYRARKREELLSLLRTRADEARIQAFMTAWLVEFSDLPSSLERDGDAIGERIGELFMRLGASLDERQRERLDQRLRQLRDELLNLQNQPRLAPLDC</sequence>
<evidence type="ECO:0000313" key="4">
    <source>
        <dbReference type="Proteomes" id="UP000006062"/>
    </source>
</evidence>
<evidence type="ECO:0000313" key="3">
    <source>
        <dbReference type="EMBL" id="AFL72094.1"/>
    </source>
</evidence>
<dbReference type="PROSITE" id="PS51257">
    <property type="entry name" value="PROKAR_LIPOPROTEIN"/>
    <property type="match status" value="1"/>
</dbReference>
<keyword evidence="4" id="KW-1185">Reference proteome</keyword>
<protein>
    <recommendedName>
        <fullName evidence="5">Lipoprotein</fullName>
    </recommendedName>
</protein>
<dbReference type="Proteomes" id="UP000006062">
    <property type="component" value="Chromosome"/>
</dbReference>
<feature type="chain" id="PRO_5003682703" description="Lipoprotein" evidence="2">
    <location>
        <begin position="23"/>
        <end position="294"/>
    </location>
</feature>
<evidence type="ECO:0000256" key="2">
    <source>
        <dbReference type="SAM" id="SignalP"/>
    </source>
</evidence>
<dbReference type="RefSeq" id="WP_014776603.1">
    <property type="nucleotide sequence ID" value="NC_018012.1"/>
</dbReference>
<keyword evidence="2" id="KW-0732">Signal</keyword>
<feature type="coiled-coil region" evidence="1">
    <location>
        <begin position="259"/>
        <end position="286"/>
    </location>
</feature>
<gene>
    <name evidence="3" type="ordered locus">Thivi_0002</name>
</gene>
<dbReference type="Pfam" id="PF19795">
    <property type="entry name" value="DUF6279"/>
    <property type="match status" value="1"/>
</dbReference>
<accession>I3Y526</accession>
<keyword evidence="1" id="KW-0175">Coiled coil</keyword>
<proteinExistence type="predicted"/>
<dbReference type="KEGG" id="tvi:Thivi_0002"/>
<dbReference type="STRING" id="765911.Thivi_0002"/>
<dbReference type="eggNOG" id="ENOG5031P9E">
    <property type="taxonomic scope" value="Bacteria"/>
</dbReference>
<reference evidence="3 4" key="1">
    <citation type="submission" date="2012-06" db="EMBL/GenBank/DDBJ databases">
        <title>Complete sequence of Thiocystis violascens DSM 198.</title>
        <authorList>
            <consortium name="US DOE Joint Genome Institute"/>
            <person name="Lucas S."/>
            <person name="Han J."/>
            <person name="Lapidus A."/>
            <person name="Cheng J.-F."/>
            <person name="Goodwin L."/>
            <person name="Pitluck S."/>
            <person name="Peters L."/>
            <person name="Ovchinnikova G."/>
            <person name="Teshima H."/>
            <person name="Detter J.C."/>
            <person name="Han C."/>
            <person name="Tapia R."/>
            <person name="Land M."/>
            <person name="Hauser L."/>
            <person name="Kyrpides N."/>
            <person name="Ivanova N."/>
            <person name="Pagani I."/>
            <person name="Vogl K."/>
            <person name="Liu Z."/>
            <person name="Frigaard N.-U."/>
            <person name="Bryant D."/>
            <person name="Woyke T."/>
        </authorList>
    </citation>
    <scope>NUCLEOTIDE SEQUENCE [LARGE SCALE GENOMIC DNA]</scope>
    <source>
        <strain evidence="4">ATCC 17096 / DSM 198 / 6111</strain>
    </source>
</reference>
<dbReference type="AlphaFoldDB" id="I3Y526"/>